<dbReference type="PANTHER" id="PTHR24279:SF120">
    <property type="entry name" value="CYTOCHROME P450"/>
    <property type="match status" value="1"/>
</dbReference>
<evidence type="ECO:0000256" key="6">
    <source>
        <dbReference type="ARBA" id="ARBA00023004"/>
    </source>
</evidence>
<organism evidence="8 9">
    <name type="scientific">Leptidea sinapis</name>
    <dbReference type="NCBI Taxonomy" id="189913"/>
    <lineage>
        <taxon>Eukaryota</taxon>
        <taxon>Metazoa</taxon>
        <taxon>Ecdysozoa</taxon>
        <taxon>Arthropoda</taxon>
        <taxon>Hexapoda</taxon>
        <taxon>Insecta</taxon>
        <taxon>Pterygota</taxon>
        <taxon>Neoptera</taxon>
        <taxon>Endopterygota</taxon>
        <taxon>Lepidoptera</taxon>
        <taxon>Glossata</taxon>
        <taxon>Ditrysia</taxon>
        <taxon>Papilionoidea</taxon>
        <taxon>Pieridae</taxon>
        <taxon>Dismorphiinae</taxon>
        <taxon>Leptidea</taxon>
    </lineage>
</organism>
<evidence type="ECO:0000256" key="1">
    <source>
        <dbReference type="ARBA" id="ARBA00001971"/>
    </source>
</evidence>
<name>A0A5E4R887_9NEOP</name>
<protein>
    <recommendedName>
        <fullName evidence="10">Cytochrome P450</fullName>
    </recommendedName>
</protein>
<accession>A0A5E4R887</accession>
<dbReference type="GO" id="GO:0016705">
    <property type="term" value="F:oxidoreductase activity, acting on paired donors, with incorporation or reduction of molecular oxygen"/>
    <property type="evidence" value="ECO:0007669"/>
    <property type="project" value="InterPro"/>
</dbReference>
<dbReference type="SUPFAM" id="SSF48264">
    <property type="entry name" value="Cytochrome P450"/>
    <property type="match status" value="1"/>
</dbReference>
<keyword evidence="9" id="KW-1185">Reference proteome</keyword>
<evidence type="ECO:0008006" key="10">
    <source>
        <dbReference type="Google" id="ProtNLM"/>
    </source>
</evidence>
<gene>
    <name evidence="8" type="ORF">LSINAPIS_LOCUS15341</name>
</gene>
<comment type="cofactor">
    <cofactor evidence="1">
        <name>heme</name>
        <dbReference type="ChEBI" id="CHEBI:30413"/>
    </cofactor>
</comment>
<sequence>MANSVLMRKCVLSRPSRRNITSSSPRRTSTSPQRYNVAAPVIAYKRFEDIPGPIKLPLMKHHEHILPRIGCYHHTVGLGLLESLRDKYGNLVRLSKTSRKRPVLYVFDPELMKQIYESQATEVPEWVQSPLQAQRNASGKCPMQRDEAKAVWTALQVILQDDSLIKCFDKVFNEIAEDLTRRLGQLRHAENALNEEFSTEIYRWSLETMGVVLFGERLGCLAGPAHVPINDNRRPEKTSMDDDIKELCSLSQRCPSSLSPAERLVRCTLRVTDENYLVRSEGTLRQDSAMFKNALEAFDDHYRLMEYFLENAQRNLEGGEMRSEQILIHKLRPLGDKMLPFVADAFLAGAEPLAQSAVSMCYHLSLHAAQQQRAHDELCWSRACREEGAQGGELPYITACVREAMRLKPATGGVVRRATKRLLLDGYEVPTGVDIVLAHGVSSKNESEWGRANSFIPERWCHDSASPLRATRAHSFASLPYGLDCPVSGMAGRMLAKLAANMLDKYRLEWHGPQPKLVTSAVNWIGPRGVMNGLDARFDAPEKYN</sequence>
<dbReference type="PANTHER" id="PTHR24279">
    <property type="entry name" value="CYTOCHROME P450"/>
    <property type="match status" value="1"/>
</dbReference>
<evidence type="ECO:0000313" key="9">
    <source>
        <dbReference type="Proteomes" id="UP000324832"/>
    </source>
</evidence>
<evidence type="ECO:0000256" key="2">
    <source>
        <dbReference type="ARBA" id="ARBA00010617"/>
    </source>
</evidence>
<keyword evidence="3" id="KW-0349">Heme</keyword>
<dbReference type="Gene3D" id="1.10.630.10">
    <property type="entry name" value="Cytochrome P450"/>
    <property type="match status" value="1"/>
</dbReference>
<evidence type="ECO:0000256" key="7">
    <source>
        <dbReference type="ARBA" id="ARBA00023033"/>
    </source>
</evidence>
<evidence type="ECO:0000256" key="3">
    <source>
        <dbReference type="ARBA" id="ARBA00022617"/>
    </source>
</evidence>
<dbReference type="EMBL" id="FZQP02007036">
    <property type="protein sequence ID" value="VVD05886.1"/>
    <property type="molecule type" value="Genomic_DNA"/>
</dbReference>
<evidence type="ECO:0000256" key="4">
    <source>
        <dbReference type="ARBA" id="ARBA00022723"/>
    </source>
</evidence>
<evidence type="ECO:0000256" key="5">
    <source>
        <dbReference type="ARBA" id="ARBA00023002"/>
    </source>
</evidence>
<dbReference type="InterPro" id="IPR036396">
    <property type="entry name" value="Cyt_P450_sf"/>
</dbReference>
<keyword evidence="5" id="KW-0560">Oxidoreductase</keyword>
<dbReference type="AlphaFoldDB" id="A0A5E4R887"/>
<keyword evidence="7" id="KW-0503">Monooxygenase</keyword>
<evidence type="ECO:0000313" key="8">
    <source>
        <dbReference type="EMBL" id="VVD05886.1"/>
    </source>
</evidence>
<keyword evidence="4" id="KW-0479">Metal-binding</keyword>
<dbReference type="InterPro" id="IPR050479">
    <property type="entry name" value="CYP11_CYP27_families"/>
</dbReference>
<dbReference type="Pfam" id="PF00067">
    <property type="entry name" value="p450"/>
    <property type="match status" value="1"/>
</dbReference>
<dbReference type="GO" id="GO:0004497">
    <property type="term" value="F:monooxygenase activity"/>
    <property type="evidence" value="ECO:0007669"/>
    <property type="project" value="UniProtKB-KW"/>
</dbReference>
<dbReference type="GO" id="GO:0005506">
    <property type="term" value="F:iron ion binding"/>
    <property type="evidence" value="ECO:0007669"/>
    <property type="project" value="InterPro"/>
</dbReference>
<dbReference type="Proteomes" id="UP000324832">
    <property type="component" value="Unassembled WGS sequence"/>
</dbReference>
<keyword evidence="6" id="KW-0408">Iron</keyword>
<proteinExistence type="inferred from homology"/>
<comment type="similarity">
    <text evidence="2">Belongs to the cytochrome P450 family.</text>
</comment>
<reference evidence="8 9" key="1">
    <citation type="submission" date="2017-07" db="EMBL/GenBank/DDBJ databases">
        <authorList>
            <person name="Talla V."/>
            <person name="Backstrom N."/>
        </authorList>
    </citation>
    <scope>NUCLEOTIDE SEQUENCE [LARGE SCALE GENOMIC DNA]</scope>
</reference>
<dbReference type="InterPro" id="IPR001128">
    <property type="entry name" value="Cyt_P450"/>
</dbReference>
<dbReference type="GO" id="GO:0020037">
    <property type="term" value="F:heme binding"/>
    <property type="evidence" value="ECO:0007669"/>
    <property type="project" value="InterPro"/>
</dbReference>